<dbReference type="PRINTS" id="PR00344">
    <property type="entry name" value="BCTRLSENSOR"/>
</dbReference>
<evidence type="ECO:0000256" key="7">
    <source>
        <dbReference type="ARBA" id="ARBA00022777"/>
    </source>
</evidence>
<feature type="domain" description="Histidine kinase" evidence="13">
    <location>
        <begin position="133"/>
        <end position="342"/>
    </location>
</feature>
<evidence type="ECO:0000256" key="4">
    <source>
        <dbReference type="ARBA" id="ARBA00022475"/>
    </source>
</evidence>
<dbReference type="InterPro" id="IPR003594">
    <property type="entry name" value="HATPase_dom"/>
</dbReference>
<dbReference type="GO" id="GO:0005886">
    <property type="term" value="C:plasma membrane"/>
    <property type="evidence" value="ECO:0007669"/>
    <property type="project" value="UniProtKB-SubCell"/>
</dbReference>
<dbReference type="OrthoDB" id="9757990at2"/>
<dbReference type="STRING" id="79604.AAY81_08965"/>
<dbReference type="PANTHER" id="PTHR45453">
    <property type="entry name" value="PHOSPHATE REGULON SENSOR PROTEIN PHOR"/>
    <property type="match status" value="1"/>
</dbReference>
<accession>A0A172RZS2</accession>
<evidence type="ECO:0000259" key="13">
    <source>
        <dbReference type="PROSITE" id="PS50109"/>
    </source>
</evidence>
<dbReference type="Pfam" id="PF02518">
    <property type="entry name" value="HATPase_c"/>
    <property type="match status" value="1"/>
</dbReference>
<feature type="transmembrane region" description="Helical" evidence="12">
    <location>
        <begin position="20"/>
        <end position="38"/>
    </location>
</feature>
<dbReference type="EMBL" id="FOEC01000002">
    <property type="protein sequence ID" value="SEO57437.1"/>
    <property type="molecule type" value="Genomic_DNA"/>
</dbReference>
<proteinExistence type="predicted"/>
<dbReference type="EC" id="2.7.13.3" evidence="3"/>
<dbReference type="SMART" id="SM00387">
    <property type="entry name" value="HATPase_c"/>
    <property type="match status" value="1"/>
</dbReference>
<reference evidence="15" key="1">
    <citation type="submission" date="2016-10" db="EMBL/GenBank/DDBJ databases">
        <authorList>
            <person name="Varghese N."/>
        </authorList>
    </citation>
    <scope>NUCLEOTIDE SEQUENCE [LARGE SCALE GENOMIC DNA]</scope>
    <source>
        <strain evidence="15">DSM 21843</strain>
    </source>
</reference>
<evidence type="ECO:0000256" key="9">
    <source>
        <dbReference type="ARBA" id="ARBA00023012"/>
    </source>
</evidence>
<organism evidence="14 15">
    <name type="scientific">Denitrobacterium detoxificans</name>
    <dbReference type="NCBI Taxonomy" id="79604"/>
    <lineage>
        <taxon>Bacteria</taxon>
        <taxon>Bacillati</taxon>
        <taxon>Actinomycetota</taxon>
        <taxon>Coriobacteriia</taxon>
        <taxon>Eggerthellales</taxon>
        <taxon>Eggerthellaceae</taxon>
        <taxon>Denitrobacterium</taxon>
    </lineage>
</organism>
<dbReference type="PROSITE" id="PS50109">
    <property type="entry name" value="HIS_KIN"/>
    <property type="match status" value="1"/>
</dbReference>
<evidence type="ECO:0000256" key="8">
    <source>
        <dbReference type="ARBA" id="ARBA00022989"/>
    </source>
</evidence>
<keyword evidence="15" id="KW-1185">Reference proteome</keyword>
<name>A0A172RZS2_9ACTN</name>
<dbReference type="GO" id="GO:0000155">
    <property type="term" value="F:phosphorelay sensor kinase activity"/>
    <property type="evidence" value="ECO:0007669"/>
    <property type="project" value="TreeGrafter"/>
</dbReference>
<keyword evidence="7 14" id="KW-0418">Kinase</keyword>
<keyword evidence="5" id="KW-0808">Transferase</keyword>
<dbReference type="InterPro" id="IPR036890">
    <property type="entry name" value="HATPase_C_sf"/>
</dbReference>
<dbReference type="InterPro" id="IPR050351">
    <property type="entry name" value="BphY/WalK/GraS-like"/>
</dbReference>
<dbReference type="GO" id="GO:0004721">
    <property type="term" value="F:phosphoprotein phosphatase activity"/>
    <property type="evidence" value="ECO:0007669"/>
    <property type="project" value="TreeGrafter"/>
</dbReference>
<comment type="subcellular location">
    <subcellularLocation>
        <location evidence="2">Cell membrane</location>
        <topology evidence="2">Multi-pass membrane protein</topology>
    </subcellularLocation>
</comment>
<evidence type="ECO:0000256" key="10">
    <source>
        <dbReference type="ARBA" id="ARBA00023136"/>
    </source>
</evidence>
<evidence type="ECO:0000256" key="11">
    <source>
        <dbReference type="ARBA" id="ARBA00039401"/>
    </source>
</evidence>
<dbReference type="RefSeq" id="WP_066664150.1">
    <property type="nucleotide sequence ID" value="NZ_CP011402.1"/>
</dbReference>
<evidence type="ECO:0000313" key="15">
    <source>
        <dbReference type="Proteomes" id="UP000182975"/>
    </source>
</evidence>
<keyword evidence="6 12" id="KW-0812">Transmembrane</keyword>
<keyword evidence="10 12" id="KW-0472">Membrane</keyword>
<protein>
    <recommendedName>
        <fullName evidence="11">Sensor-like histidine kinase SenX3</fullName>
        <ecNumber evidence="3">2.7.13.3</ecNumber>
    </recommendedName>
</protein>
<keyword evidence="9" id="KW-0902">Two-component regulatory system</keyword>
<dbReference type="GO" id="GO:0016036">
    <property type="term" value="P:cellular response to phosphate starvation"/>
    <property type="evidence" value="ECO:0007669"/>
    <property type="project" value="TreeGrafter"/>
</dbReference>
<dbReference type="PANTHER" id="PTHR45453:SF2">
    <property type="entry name" value="HISTIDINE KINASE"/>
    <property type="match status" value="1"/>
</dbReference>
<evidence type="ECO:0000256" key="2">
    <source>
        <dbReference type="ARBA" id="ARBA00004651"/>
    </source>
</evidence>
<comment type="catalytic activity">
    <reaction evidence="1">
        <text>ATP + protein L-histidine = ADP + protein N-phospho-L-histidine.</text>
        <dbReference type="EC" id="2.7.13.3"/>
    </reaction>
</comment>
<dbReference type="Gene3D" id="3.30.565.10">
    <property type="entry name" value="Histidine kinase-like ATPase, C-terminal domain"/>
    <property type="match status" value="1"/>
</dbReference>
<sequence>MPSSDARYTPAAYLADRAPIIALLALALCILTLALSAFGISVQGITLCIAILALCDAGALALGYLRQARYFRTLEQAAERIERASELAGLLPLPHSLEAQTAHSAIELCTLAATREISDERKATSDYRTYVDLWIHEVKTPIAAAKLLVAGMHGPEADKLRLEMENIEHQVEQALYYARCSDLTNDYHITSIPLAGTVREACKRHANLLIASEVQPKLDIPEELEVLADEQWLLFMLGQLITNAAKYGASSVTFSARQHNENTSAGHVDLTVADDGWGIPAADVPRMFNRAFTGQNGHRAGSSTGMGLYLCAVMCDRMGMKLTVGSEEGVGTRVTIGFPQNRANEQLCDKNERDL</sequence>
<dbReference type="InterPro" id="IPR004358">
    <property type="entry name" value="Sig_transdc_His_kin-like_C"/>
</dbReference>
<evidence type="ECO:0000256" key="5">
    <source>
        <dbReference type="ARBA" id="ARBA00022679"/>
    </source>
</evidence>
<keyword evidence="4" id="KW-1003">Cell membrane</keyword>
<evidence type="ECO:0000313" key="14">
    <source>
        <dbReference type="EMBL" id="SEO57437.1"/>
    </source>
</evidence>
<evidence type="ECO:0000256" key="3">
    <source>
        <dbReference type="ARBA" id="ARBA00012438"/>
    </source>
</evidence>
<dbReference type="Proteomes" id="UP000182975">
    <property type="component" value="Unassembled WGS sequence"/>
</dbReference>
<dbReference type="KEGG" id="ddt:AAY81_08965"/>
<keyword evidence="8 12" id="KW-1133">Transmembrane helix</keyword>
<feature type="transmembrane region" description="Helical" evidence="12">
    <location>
        <begin position="44"/>
        <end position="65"/>
    </location>
</feature>
<dbReference type="InterPro" id="IPR005467">
    <property type="entry name" value="His_kinase_dom"/>
</dbReference>
<evidence type="ECO:0000256" key="6">
    <source>
        <dbReference type="ARBA" id="ARBA00022692"/>
    </source>
</evidence>
<dbReference type="AlphaFoldDB" id="A0A172RZS2"/>
<evidence type="ECO:0000256" key="1">
    <source>
        <dbReference type="ARBA" id="ARBA00000085"/>
    </source>
</evidence>
<evidence type="ECO:0000256" key="12">
    <source>
        <dbReference type="SAM" id="Phobius"/>
    </source>
</evidence>
<dbReference type="SUPFAM" id="SSF55874">
    <property type="entry name" value="ATPase domain of HSP90 chaperone/DNA topoisomerase II/histidine kinase"/>
    <property type="match status" value="1"/>
</dbReference>
<gene>
    <name evidence="14" type="ORF">SAMN02910314_00613</name>
</gene>